<evidence type="ECO:0000256" key="7">
    <source>
        <dbReference type="RuleBase" id="RU000488"/>
    </source>
</evidence>
<dbReference type="InterPro" id="IPR018108">
    <property type="entry name" value="MCP_transmembrane"/>
</dbReference>
<accession>A0ABD1QTD0</accession>
<evidence type="ECO:0000256" key="6">
    <source>
        <dbReference type="PROSITE-ProRule" id="PRU00282"/>
    </source>
</evidence>
<comment type="similarity">
    <text evidence="7">Belongs to the mitochondrial carrier (TC 2.A.29) family.</text>
</comment>
<gene>
    <name evidence="8" type="ORF">Adt_32430</name>
</gene>
<sequence length="276" mass="30209">MDKTRATLVWREIPGLDPTNFTEPDQWRRKWFTENSNSSRSGSRCNFACISVAEKREEKEFSPTSAQLVKHPLALVALVPKDVALFAAGAVAGAAAKTVTAPLDRIKLLMQTHGIRAGQAGAKKAIGFIEAFALIGKEEGIKGYWKGNLPQVIRIIPYSAVQLFAYETYKKLFRGKDGDLSVIGRLAAGACAGMTSTFWEVEEFSPNLLCGRHQLVADAVIHHLEEPPLTAVAGHQVGGCLAEGFVIREQVLEVDHWNIQVTGGKFGERRPFGGFF</sequence>
<evidence type="ECO:0000256" key="2">
    <source>
        <dbReference type="ARBA" id="ARBA00022448"/>
    </source>
</evidence>
<dbReference type="Proteomes" id="UP001604336">
    <property type="component" value="Unassembled WGS sequence"/>
</dbReference>
<evidence type="ECO:0000313" key="9">
    <source>
        <dbReference type="Proteomes" id="UP001604336"/>
    </source>
</evidence>
<dbReference type="PANTHER" id="PTHR24089">
    <property type="entry name" value="SOLUTE CARRIER FAMILY 25"/>
    <property type="match status" value="1"/>
</dbReference>
<reference evidence="9" key="1">
    <citation type="submission" date="2024-07" db="EMBL/GenBank/DDBJ databases">
        <title>Two chromosome-level genome assemblies of Korean endemic species Abeliophyllum distichum and Forsythia ovata (Oleaceae).</title>
        <authorList>
            <person name="Jang H."/>
        </authorList>
    </citation>
    <scope>NUCLEOTIDE SEQUENCE [LARGE SCALE GENOMIC DNA]</scope>
</reference>
<dbReference type="InterPro" id="IPR023395">
    <property type="entry name" value="MCP_dom_sf"/>
</dbReference>
<protein>
    <submittedName>
        <fullName evidence="8">Envelope ADP</fullName>
    </submittedName>
</protein>
<feature type="repeat" description="Solcar" evidence="6">
    <location>
        <begin position="80"/>
        <end position="172"/>
    </location>
</feature>
<keyword evidence="5 6" id="KW-0472">Membrane</keyword>
<evidence type="ECO:0000256" key="1">
    <source>
        <dbReference type="ARBA" id="ARBA00004141"/>
    </source>
</evidence>
<dbReference type="SUPFAM" id="SSF103506">
    <property type="entry name" value="Mitochondrial carrier"/>
    <property type="match status" value="1"/>
</dbReference>
<dbReference type="InterPro" id="IPR002067">
    <property type="entry name" value="MCP"/>
</dbReference>
<dbReference type="Pfam" id="PF00153">
    <property type="entry name" value="Mito_carr"/>
    <property type="match status" value="1"/>
</dbReference>
<dbReference type="PRINTS" id="PR00926">
    <property type="entry name" value="MITOCARRIER"/>
</dbReference>
<dbReference type="GO" id="GO:0016020">
    <property type="term" value="C:membrane"/>
    <property type="evidence" value="ECO:0007669"/>
    <property type="project" value="UniProtKB-SubCell"/>
</dbReference>
<evidence type="ECO:0000256" key="3">
    <source>
        <dbReference type="ARBA" id="ARBA00022692"/>
    </source>
</evidence>
<dbReference type="Gene3D" id="1.50.40.10">
    <property type="entry name" value="Mitochondrial carrier domain"/>
    <property type="match status" value="1"/>
</dbReference>
<comment type="subcellular location">
    <subcellularLocation>
        <location evidence="1">Membrane</location>
        <topology evidence="1">Multi-pass membrane protein</topology>
    </subcellularLocation>
</comment>
<dbReference type="PROSITE" id="PS50920">
    <property type="entry name" value="SOLCAR"/>
    <property type="match status" value="1"/>
</dbReference>
<keyword evidence="9" id="KW-1185">Reference proteome</keyword>
<keyword evidence="4" id="KW-0677">Repeat</keyword>
<evidence type="ECO:0000313" key="8">
    <source>
        <dbReference type="EMBL" id="KAL2479464.1"/>
    </source>
</evidence>
<keyword evidence="2 7" id="KW-0813">Transport</keyword>
<evidence type="ECO:0000256" key="5">
    <source>
        <dbReference type="ARBA" id="ARBA00023136"/>
    </source>
</evidence>
<comment type="caution">
    <text evidence="8">The sequence shown here is derived from an EMBL/GenBank/DDBJ whole genome shotgun (WGS) entry which is preliminary data.</text>
</comment>
<proteinExistence type="inferred from homology"/>
<name>A0ABD1QTD0_9LAMI</name>
<evidence type="ECO:0000256" key="4">
    <source>
        <dbReference type="ARBA" id="ARBA00022737"/>
    </source>
</evidence>
<dbReference type="EMBL" id="JBFOLK010000010">
    <property type="protein sequence ID" value="KAL2479464.1"/>
    <property type="molecule type" value="Genomic_DNA"/>
</dbReference>
<keyword evidence="3 6" id="KW-0812">Transmembrane</keyword>
<dbReference type="AlphaFoldDB" id="A0ABD1QTD0"/>
<organism evidence="8 9">
    <name type="scientific">Abeliophyllum distichum</name>
    <dbReference type="NCBI Taxonomy" id="126358"/>
    <lineage>
        <taxon>Eukaryota</taxon>
        <taxon>Viridiplantae</taxon>
        <taxon>Streptophyta</taxon>
        <taxon>Embryophyta</taxon>
        <taxon>Tracheophyta</taxon>
        <taxon>Spermatophyta</taxon>
        <taxon>Magnoliopsida</taxon>
        <taxon>eudicotyledons</taxon>
        <taxon>Gunneridae</taxon>
        <taxon>Pentapetalae</taxon>
        <taxon>asterids</taxon>
        <taxon>lamiids</taxon>
        <taxon>Lamiales</taxon>
        <taxon>Oleaceae</taxon>
        <taxon>Forsythieae</taxon>
        <taxon>Abeliophyllum</taxon>
    </lineage>
</organism>